<feature type="transmembrane region" description="Helical" evidence="1">
    <location>
        <begin position="317"/>
        <end position="335"/>
    </location>
</feature>
<feature type="transmembrane region" description="Helical" evidence="1">
    <location>
        <begin position="409"/>
        <end position="429"/>
    </location>
</feature>
<gene>
    <name evidence="2" type="ORF">UFOPK3564_03558</name>
</gene>
<organism evidence="2">
    <name type="scientific">freshwater metagenome</name>
    <dbReference type="NCBI Taxonomy" id="449393"/>
    <lineage>
        <taxon>unclassified sequences</taxon>
        <taxon>metagenomes</taxon>
        <taxon>ecological metagenomes</taxon>
    </lineage>
</organism>
<evidence type="ECO:0000313" key="2">
    <source>
        <dbReference type="EMBL" id="CAB4952276.1"/>
    </source>
</evidence>
<feature type="transmembrane region" description="Helical" evidence="1">
    <location>
        <begin position="160"/>
        <end position="182"/>
    </location>
</feature>
<dbReference type="AlphaFoldDB" id="A0A6J7K8U8"/>
<feature type="transmembrane region" description="Helical" evidence="1">
    <location>
        <begin position="250"/>
        <end position="269"/>
    </location>
</feature>
<feature type="transmembrane region" description="Helical" evidence="1">
    <location>
        <begin position="356"/>
        <end position="376"/>
    </location>
</feature>
<keyword evidence="1" id="KW-0472">Membrane</keyword>
<accession>A0A6J7K8U8</accession>
<feature type="transmembrane region" description="Helical" evidence="1">
    <location>
        <begin position="134"/>
        <end position="153"/>
    </location>
</feature>
<proteinExistence type="predicted"/>
<name>A0A6J7K8U8_9ZZZZ</name>
<keyword evidence="1" id="KW-0812">Transmembrane</keyword>
<sequence>MLASLPRPARLLLLWAGLLAVYAAGLLVPAAPGKDLSSTEAHRLLAAHSIVTDGDLDLLDEYIARPWTSWGGVVGLRDGRLTSNVAVQRDANGREGPPLAPGGYIEPTGLGIGAVLAPAYWAGRTTGVGGPLAVQLWCAGLLAAAFVVALGLARRIVPDPWATLGVLSVAVSPPVVIGATQIGPTGTTALLLTGAVATALAVRDHPRAGAALSCALLCALIPWVWLPLAPAAVVVAAALTRWMRRRRRGLMGFLALEVLLLSAFILLTVQDRIYGGPTPWAPQVGWSLPTFFDGVGDAVARVVTSPVGLLLDRDFGLLRWAPVLGLVGVAVWRLVRWRRQRLFKVFADEIHVEVSVLFLLLVLVAATVPYAILSPWPATNWLGGAGAAAALPVVAAVVGWAWQRVPRSGAALAALTVVGTLWLLGAGLLDGDAGTDPPRGALPWAGAERILPEIRR</sequence>
<feature type="transmembrane region" description="Helical" evidence="1">
    <location>
        <begin position="210"/>
        <end position="238"/>
    </location>
</feature>
<keyword evidence="1" id="KW-1133">Transmembrane helix</keyword>
<evidence type="ECO:0000256" key="1">
    <source>
        <dbReference type="SAM" id="Phobius"/>
    </source>
</evidence>
<reference evidence="2" key="1">
    <citation type="submission" date="2020-05" db="EMBL/GenBank/DDBJ databases">
        <authorList>
            <person name="Chiriac C."/>
            <person name="Salcher M."/>
            <person name="Ghai R."/>
            <person name="Kavagutti S V."/>
        </authorList>
    </citation>
    <scope>NUCLEOTIDE SEQUENCE</scope>
</reference>
<dbReference type="EMBL" id="CAFBMK010000357">
    <property type="protein sequence ID" value="CAB4952276.1"/>
    <property type="molecule type" value="Genomic_DNA"/>
</dbReference>
<feature type="transmembrane region" description="Helical" evidence="1">
    <location>
        <begin position="382"/>
        <end position="402"/>
    </location>
</feature>
<protein>
    <submittedName>
        <fullName evidence="2">Unannotated protein</fullName>
    </submittedName>
</protein>